<feature type="site" description="Transition state stabilizer" evidence="9">
    <location>
        <position position="214"/>
    </location>
</feature>
<keyword evidence="4 9" id="KW-0808">Transferase</keyword>
<evidence type="ECO:0000256" key="7">
    <source>
        <dbReference type="ARBA" id="ARBA00022840"/>
    </source>
</evidence>
<keyword evidence="3 9" id="KW-0028">Amino-acid biosynthesis</keyword>
<dbReference type="PANTHER" id="PTHR23342:SF0">
    <property type="entry name" value="N-ACETYLGLUTAMATE SYNTHASE, MITOCHONDRIAL"/>
    <property type="match status" value="1"/>
</dbReference>
<protein>
    <recommendedName>
        <fullName evidence="9">Acetylglutamate kinase</fullName>
        <ecNumber evidence="9">2.7.2.8</ecNumber>
    </recommendedName>
    <alternativeName>
        <fullName evidence="9">N-acetyl-L-glutamate 5-phosphotransferase</fullName>
    </alternativeName>
    <alternativeName>
        <fullName evidence="9">NAG kinase</fullName>
        <shortName evidence="9">NAGK</shortName>
    </alternativeName>
</protein>
<dbReference type="InterPro" id="IPR004662">
    <property type="entry name" value="AcgluKinase_fam"/>
</dbReference>
<reference evidence="11 12" key="1">
    <citation type="journal article" date="2015" name="Genome Announc.">
        <title>Expanding the biotechnology potential of lactobacilli through comparative genomics of 213 strains and associated genera.</title>
        <authorList>
            <person name="Sun Z."/>
            <person name="Harris H.M."/>
            <person name="McCann A."/>
            <person name="Guo C."/>
            <person name="Argimon S."/>
            <person name="Zhang W."/>
            <person name="Yang X."/>
            <person name="Jeffery I.B."/>
            <person name="Cooney J.C."/>
            <person name="Kagawa T.F."/>
            <person name="Liu W."/>
            <person name="Song Y."/>
            <person name="Salvetti E."/>
            <person name="Wrobel A."/>
            <person name="Rasinkangas P."/>
            <person name="Parkhill J."/>
            <person name="Rea M.C."/>
            <person name="O'Sullivan O."/>
            <person name="Ritari J."/>
            <person name="Douillard F.P."/>
            <person name="Paul Ross R."/>
            <person name="Yang R."/>
            <person name="Briner A.E."/>
            <person name="Felis G.E."/>
            <person name="de Vos W.M."/>
            <person name="Barrangou R."/>
            <person name="Klaenhammer T.R."/>
            <person name="Caufield P.W."/>
            <person name="Cui Y."/>
            <person name="Zhang H."/>
            <person name="O'Toole P.W."/>
        </authorList>
    </citation>
    <scope>NUCLEOTIDE SEQUENCE [LARGE SCALE GENOMIC DNA]</scope>
    <source>
        <strain evidence="11 12">DSM 19519</strain>
    </source>
</reference>
<dbReference type="PANTHER" id="PTHR23342">
    <property type="entry name" value="N-ACETYLGLUTAMATE SYNTHASE"/>
    <property type="match status" value="1"/>
</dbReference>
<dbReference type="InterPro" id="IPR036393">
    <property type="entry name" value="AceGlu_kinase-like_sf"/>
</dbReference>
<evidence type="ECO:0000256" key="9">
    <source>
        <dbReference type="HAMAP-Rule" id="MF_00082"/>
    </source>
</evidence>
<accession>A0A0R1MRM6</accession>
<evidence type="ECO:0000313" key="11">
    <source>
        <dbReference type="EMBL" id="KRL07171.1"/>
    </source>
</evidence>
<evidence type="ECO:0000256" key="3">
    <source>
        <dbReference type="ARBA" id="ARBA00022605"/>
    </source>
</evidence>
<dbReference type="PIRSF" id="PIRSF000728">
    <property type="entry name" value="NAGK"/>
    <property type="match status" value="1"/>
</dbReference>
<dbReference type="CDD" id="cd04238">
    <property type="entry name" value="AAK_NAGK-like"/>
    <property type="match status" value="1"/>
</dbReference>
<comment type="pathway">
    <text evidence="1 9">Amino-acid biosynthesis; L-arginine biosynthesis; N(2)-acetyl-L-ornithine from L-glutamate: step 2/4.</text>
</comment>
<organism evidence="11 12">
    <name type="scientific">Liquorilactobacillus hordei DSM 19519</name>
    <dbReference type="NCBI Taxonomy" id="1423759"/>
    <lineage>
        <taxon>Bacteria</taxon>
        <taxon>Bacillati</taxon>
        <taxon>Bacillota</taxon>
        <taxon>Bacilli</taxon>
        <taxon>Lactobacillales</taxon>
        <taxon>Lactobacillaceae</taxon>
        <taxon>Liquorilactobacillus</taxon>
    </lineage>
</organism>
<dbReference type="PATRIC" id="fig|1423759.3.peg.2234"/>
<dbReference type="GeneID" id="98309737"/>
<dbReference type="InterPro" id="IPR037528">
    <property type="entry name" value="ArgB"/>
</dbReference>
<dbReference type="Gene3D" id="3.40.1160.10">
    <property type="entry name" value="Acetylglutamate kinase-like"/>
    <property type="match status" value="1"/>
</dbReference>
<evidence type="ECO:0000256" key="1">
    <source>
        <dbReference type="ARBA" id="ARBA00004828"/>
    </source>
</evidence>
<evidence type="ECO:0000259" key="10">
    <source>
        <dbReference type="Pfam" id="PF00696"/>
    </source>
</evidence>
<comment type="subcellular location">
    <subcellularLocation>
        <location evidence="9">Cytoplasm</location>
    </subcellularLocation>
</comment>
<comment type="similarity">
    <text evidence="9">Belongs to the acetylglutamate kinase family. ArgB subfamily.</text>
</comment>
<feature type="domain" description="Aspartate/glutamate/uridylate kinase" evidence="10">
    <location>
        <begin position="3"/>
        <end position="233"/>
    </location>
</feature>
<keyword evidence="7 9" id="KW-0067">ATP-binding</keyword>
<dbReference type="SUPFAM" id="SSF53633">
    <property type="entry name" value="Carbamate kinase-like"/>
    <property type="match status" value="1"/>
</dbReference>
<dbReference type="AlphaFoldDB" id="A0A0R1MRM6"/>
<evidence type="ECO:0000256" key="4">
    <source>
        <dbReference type="ARBA" id="ARBA00022679"/>
    </source>
</evidence>
<dbReference type="Pfam" id="PF00696">
    <property type="entry name" value="AA_kinase"/>
    <property type="match status" value="1"/>
</dbReference>
<dbReference type="EC" id="2.7.2.8" evidence="9"/>
<sequence length="254" mass="27503">MENLIVIKIGGNSIETLTQTFFSQIRQWMLADKQILIIHGGGSKISELSDKLKIPVKKIDGMRVTDAATLELTRMVLLGQTQPQLLMKLTKANIPAIGLNAADESILDGSFLDKEKYGLVGKINKVNDKLLDEVLEKHVAVLAPMALTAKQQWLNVNADTAASKIAGLLKAKKLYLMTDVPGVLHEGAIVRNLSPSTAAKLQEQKIITKGMQPKIKAAFSALNLGVPSVQITNQLSTLGTTIIQEGANENAIYL</sequence>
<keyword evidence="5 9" id="KW-0547">Nucleotide-binding</keyword>
<dbReference type="GO" id="GO:0003991">
    <property type="term" value="F:acetylglutamate kinase activity"/>
    <property type="evidence" value="ECO:0007669"/>
    <property type="project" value="UniProtKB-UniRule"/>
</dbReference>
<dbReference type="GO" id="GO:0005737">
    <property type="term" value="C:cytoplasm"/>
    <property type="evidence" value="ECO:0007669"/>
    <property type="project" value="UniProtKB-SubCell"/>
</dbReference>
<feature type="binding site" evidence="9">
    <location>
        <begin position="41"/>
        <end position="42"/>
    </location>
    <ligand>
        <name>substrate</name>
    </ligand>
</feature>
<dbReference type="InterPro" id="IPR001048">
    <property type="entry name" value="Asp/Glu/Uridylate_kinase"/>
</dbReference>
<gene>
    <name evidence="9" type="primary">argB</name>
    <name evidence="11" type="ORF">FC92_GL002137</name>
</gene>
<dbReference type="RefSeq" id="WP_057869259.1">
    <property type="nucleotide sequence ID" value="NZ_AZDX01000008.1"/>
</dbReference>
<evidence type="ECO:0000256" key="2">
    <source>
        <dbReference type="ARBA" id="ARBA00022571"/>
    </source>
</evidence>
<feature type="binding site" evidence="9">
    <location>
        <position position="63"/>
    </location>
    <ligand>
        <name>substrate</name>
    </ligand>
</feature>
<keyword evidence="12" id="KW-1185">Reference proteome</keyword>
<evidence type="ECO:0000313" key="12">
    <source>
        <dbReference type="Proteomes" id="UP000051448"/>
    </source>
</evidence>
<evidence type="ECO:0000256" key="6">
    <source>
        <dbReference type="ARBA" id="ARBA00022777"/>
    </source>
</evidence>
<dbReference type="GO" id="GO:0005524">
    <property type="term" value="F:ATP binding"/>
    <property type="evidence" value="ECO:0007669"/>
    <property type="project" value="UniProtKB-UniRule"/>
</dbReference>
<evidence type="ECO:0000256" key="8">
    <source>
        <dbReference type="ARBA" id="ARBA00048141"/>
    </source>
</evidence>
<dbReference type="GO" id="GO:0042450">
    <property type="term" value="P:L-arginine biosynthetic process via ornithine"/>
    <property type="evidence" value="ECO:0007669"/>
    <property type="project" value="UniProtKB-UniRule"/>
</dbReference>
<comment type="catalytic activity">
    <reaction evidence="8 9">
        <text>N-acetyl-L-glutamate + ATP = N-acetyl-L-glutamyl 5-phosphate + ADP</text>
        <dbReference type="Rhea" id="RHEA:14629"/>
        <dbReference type="ChEBI" id="CHEBI:30616"/>
        <dbReference type="ChEBI" id="CHEBI:44337"/>
        <dbReference type="ChEBI" id="CHEBI:57936"/>
        <dbReference type="ChEBI" id="CHEBI:456216"/>
        <dbReference type="EC" id="2.7.2.8"/>
    </reaction>
</comment>
<dbReference type="Proteomes" id="UP000051448">
    <property type="component" value="Unassembled WGS sequence"/>
</dbReference>
<keyword evidence="2 9" id="KW-0055">Arginine biosynthesis</keyword>
<keyword evidence="6 9" id="KW-0418">Kinase</keyword>
<feature type="site" description="Transition state stabilizer" evidence="9">
    <location>
        <position position="8"/>
    </location>
</feature>
<comment type="caution">
    <text evidence="11">The sequence shown here is derived from an EMBL/GenBank/DDBJ whole genome shotgun (WGS) entry which is preliminary data.</text>
</comment>
<dbReference type="UniPathway" id="UPA00068">
    <property type="reaction ID" value="UER00107"/>
</dbReference>
<dbReference type="EMBL" id="AZDX01000008">
    <property type="protein sequence ID" value="KRL07171.1"/>
    <property type="molecule type" value="Genomic_DNA"/>
</dbReference>
<keyword evidence="9" id="KW-0963">Cytoplasm</keyword>
<dbReference type="HAMAP" id="MF_00082">
    <property type="entry name" value="ArgB"/>
    <property type="match status" value="1"/>
</dbReference>
<evidence type="ECO:0000256" key="5">
    <source>
        <dbReference type="ARBA" id="ARBA00022741"/>
    </source>
</evidence>
<dbReference type="STRING" id="1423759.FC92_GL002137"/>
<feature type="binding site" evidence="9">
    <location>
        <position position="155"/>
    </location>
    <ligand>
        <name>substrate</name>
    </ligand>
</feature>
<name>A0A0R1MRM6_9LACO</name>
<dbReference type="OrthoDB" id="9803155at2"/>
<proteinExistence type="inferred from homology"/>
<dbReference type="NCBIfam" id="TIGR00761">
    <property type="entry name" value="argB"/>
    <property type="match status" value="1"/>
</dbReference>
<comment type="function">
    <text evidence="9">Catalyzes the ATP-dependent phosphorylation of N-acetyl-L-glutamate.</text>
</comment>